<dbReference type="KEGG" id="cput:CONPUDRAFT_169534"/>
<dbReference type="AlphaFoldDB" id="A0A5M3M8I5"/>
<dbReference type="GeneID" id="19206252"/>
<organism evidence="1 2">
    <name type="scientific">Coniophora puteana (strain RWD-64-598)</name>
    <name type="common">Brown rot fungus</name>
    <dbReference type="NCBI Taxonomy" id="741705"/>
    <lineage>
        <taxon>Eukaryota</taxon>
        <taxon>Fungi</taxon>
        <taxon>Dikarya</taxon>
        <taxon>Basidiomycota</taxon>
        <taxon>Agaricomycotina</taxon>
        <taxon>Agaricomycetes</taxon>
        <taxon>Agaricomycetidae</taxon>
        <taxon>Boletales</taxon>
        <taxon>Coniophorineae</taxon>
        <taxon>Coniophoraceae</taxon>
        <taxon>Coniophora</taxon>
    </lineage>
</organism>
<dbReference type="InterPro" id="IPR027796">
    <property type="entry name" value="OTT_1508_deam-like"/>
</dbReference>
<dbReference type="RefSeq" id="XP_007774543.1">
    <property type="nucleotide sequence ID" value="XM_007776353.1"/>
</dbReference>
<evidence type="ECO:0000313" key="1">
    <source>
        <dbReference type="EMBL" id="EIW75110.1"/>
    </source>
</evidence>
<evidence type="ECO:0000313" key="2">
    <source>
        <dbReference type="Proteomes" id="UP000053558"/>
    </source>
</evidence>
<name>A0A5M3M8I5_CONPW</name>
<protein>
    <submittedName>
        <fullName evidence="1">Uncharacterized protein</fullName>
    </submittedName>
</protein>
<dbReference type="EMBL" id="JH711589">
    <property type="protein sequence ID" value="EIW75110.1"/>
    <property type="molecule type" value="Genomic_DNA"/>
</dbReference>
<accession>A0A5M3M8I5</accession>
<dbReference type="Pfam" id="PF14441">
    <property type="entry name" value="OTT_1508_deam"/>
    <property type="match status" value="1"/>
</dbReference>
<keyword evidence="2" id="KW-1185">Reference proteome</keyword>
<comment type="caution">
    <text evidence="1">The sequence shown here is derived from an EMBL/GenBank/DDBJ whole genome shotgun (WGS) entry which is preliminary data.</text>
</comment>
<reference evidence="2" key="1">
    <citation type="journal article" date="2012" name="Science">
        <title>The Paleozoic origin of enzymatic lignin decomposition reconstructed from 31 fungal genomes.</title>
        <authorList>
            <person name="Floudas D."/>
            <person name="Binder M."/>
            <person name="Riley R."/>
            <person name="Barry K."/>
            <person name="Blanchette R.A."/>
            <person name="Henrissat B."/>
            <person name="Martinez A.T."/>
            <person name="Otillar R."/>
            <person name="Spatafora J.W."/>
            <person name="Yadav J.S."/>
            <person name="Aerts A."/>
            <person name="Benoit I."/>
            <person name="Boyd A."/>
            <person name="Carlson A."/>
            <person name="Copeland A."/>
            <person name="Coutinho P.M."/>
            <person name="de Vries R.P."/>
            <person name="Ferreira P."/>
            <person name="Findley K."/>
            <person name="Foster B."/>
            <person name="Gaskell J."/>
            <person name="Glotzer D."/>
            <person name="Gorecki P."/>
            <person name="Heitman J."/>
            <person name="Hesse C."/>
            <person name="Hori C."/>
            <person name="Igarashi K."/>
            <person name="Jurgens J.A."/>
            <person name="Kallen N."/>
            <person name="Kersten P."/>
            <person name="Kohler A."/>
            <person name="Kuees U."/>
            <person name="Kumar T.K.A."/>
            <person name="Kuo A."/>
            <person name="LaButti K."/>
            <person name="Larrondo L.F."/>
            <person name="Lindquist E."/>
            <person name="Ling A."/>
            <person name="Lombard V."/>
            <person name="Lucas S."/>
            <person name="Lundell T."/>
            <person name="Martin R."/>
            <person name="McLaughlin D.J."/>
            <person name="Morgenstern I."/>
            <person name="Morin E."/>
            <person name="Murat C."/>
            <person name="Nagy L.G."/>
            <person name="Nolan M."/>
            <person name="Ohm R.A."/>
            <person name="Patyshakuliyeva A."/>
            <person name="Rokas A."/>
            <person name="Ruiz-Duenas F.J."/>
            <person name="Sabat G."/>
            <person name="Salamov A."/>
            <person name="Samejima M."/>
            <person name="Schmutz J."/>
            <person name="Slot J.C."/>
            <person name="St John F."/>
            <person name="Stenlid J."/>
            <person name="Sun H."/>
            <person name="Sun S."/>
            <person name="Syed K."/>
            <person name="Tsang A."/>
            <person name="Wiebenga A."/>
            <person name="Young D."/>
            <person name="Pisabarro A."/>
            <person name="Eastwood D.C."/>
            <person name="Martin F."/>
            <person name="Cullen D."/>
            <person name="Grigoriev I.V."/>
            <person name="Hibbett D.S."/>
        </authorList>
    </citation>
    <scope>NUCLEOTIDE SEQUENCE [LARGE SCALE GENOMIC DNA]</scope>
    <source>
        <strain evidence="2">RWD-64-598 SS2</strain>
    </source>
</reference>
<dbReference type="Proteomes" id="UP000053558">
    <property type="component" value="Unassembled WGS sequence"/>
</dbReference>
<proteinExistence type="predicted"/>
<dbReference type="OrthoDB" id="3061617at2759"/>
<sequence length="183" mass="20609">MVDEHRMETILEGAGCNIDPEHRTVGGFIDQLAKLLKYSVIEGKLTFEGPAPVHCECRLLAEVHGRAAIQYIGVSKLSCGFCDIYFEAYRQATGVNIFTSGTHSQTSPWIFPRIEESELDSTIEERVRSKLLDKINRGWKLYSRASLSSQSTDASEKDMGPWTTIYDEKALREEAMAEMRQLG</sequence>
<gene>
    <name evidence="1" type="ORF">CONPUDRAFT_169534</name>
</gene>